<dbReference type="SUPFAM" id="SSF51604">
    <property type="entry name" value="Enolase C-terminal domain-like"/>
    <property type="match status" value="1"/>
</dbReference>
<dbReference type="InterPro" id="IPR029017">
    <property type="entry name" value="Enolase-like_N"/>
</dbReference>
<dbReference type="EC" id="4.1.2.21" evidence="3"/>
<dbReference type="InterPro" id="IPR013341">
    <property type="entry name" value="Mandelate_racemase_N_dom"/>
</dbReference>
<dbReference type="PANTHER" id="PTHR48080">
    <property type="entry name" value="D-GALACTONATE DEHYDRATASE-RELATED"/>
    <property type="match status" value="1"/>
</dbReference>
<dbReference type="CDD" id="cd03316">
    <property type="entry name" value="MR_like"/>
    <property type="match status" value="1"/>
</dbReference>
<name>A0A7W6J2W6_9HYPH</name>
<dbReference type="RefSeq" id="WP_183364195.1">
    <property type="nucleotide sequence ID" value="NZ_JACIEZ010000001.1"/>
</dbReference>
<protein>
    <submittedName>
        <fullName evidence="3">2-dehydro-3-deoxyphosphogalactonate aldolase</fullName>
        <ecNumber evidence="3">4.1.2.21</ecNumber>
    </submittedName>
</protein>
<dbReference type="EMBL" id="JACIEZ010000001">
    <property type="protein sequence ID" value="MBB4062991.1"/>
    <property type="molecule type" value="Genomic_DNA"/>
</dbReference>
<dbReference type="Gene3D" id="3.20.20.120">
    <property type="entry name" value="Enolase-like C-terminal domain"/>
    <property type="match status" value="1"/>
</dbReference>
<evidence type="ECO:0000313" key="3">
    <source>
        <dbReference type="EMBL" id="MBB4062991.1"/>
    </source>
</evidence>
<feature type="domain" description="Mandelate racemase/muconate lactonizing enzyme C-terminal" evidence="2">
    <location>
        <begin position="151"/>
        <end position="260"/>
    </location>
</feature>
<dbReference type="InterPro" id="IPR029065">
    <property type="entry name" value="Enolase_C-like"/>
</dbReference>
<dbReference type="AlphaFoldDB" id="A0A7W6J2W6"/>
<dbReference type="InterPro" id="IPR036849">
    <property type="entry name" value="Enolase-like_C_sf"/>
</dbReference>
<evidence type="ECO:0000256" key="1">
    <source>
        <dbReference type="ARBA" id="ARBA00023239"/>
    </source>
</evidence>
<evidence type="ECO:0000313" key="4">
    <source>
        <dbReference type="Proteomes" id="UP000528286"/>
    </source>
</evidence>
<reference evidence="3 4" key="1">
    <citation type="submission" date="2020-08" db="EMBL/GenBank/DDBJ databases">
        <title>Genomic Encyclopedia of Type Strains, Phase IV (KMG-IV): sequencing the most valuable type-strain genomes for metagenomic binning, comparative biology and taxonomic classification.</title>
        <authorList>
            <person name="Goeker M."/>
        </authorList>
    </citation>
    <scope>NUCLEOTIDE SEQUENCE [LARGE SCALE GENOMIC DNA]</scope>
    <source>
        <strain evidence="3 4">DSM 29853</strain>
    </source>
</reference>
<dbReference type="SMART" id="SM00922">
    <property type="entry name" value="MR_MLE"/>
    <property type="match status" value="1"/>
</dbReference>
<dbReference type="Proteomes" id="UP000528286">
    <property type="component" value="Unassembled WGS sequence"/>
</dbReference>
<organism evidence="3 4">
    <name type="scientific">Gellertiella hungarica</name>
    <dbReference type="NCBI Taxonomy" id="1572859"/>
    <lineage>
        <taxon>Bacteria</taxon>
        <taxon>Pseudomonadati</taxon>
        <taxon>Pseudomonadota</taxon>
        <taxon>Alphaproteobacteria</taxon>
        <taxon>Hyphomicrobiales</taxon>
        <taxon>Rhizobiaceae</taxon>
        <taxon>Gellertiella</taxon>
    </lineage>
</organism>
<proteinExistence type="predicted"/>
<dbReference type="SUPFAM" id="SSF54826">
    <property type="entry name" value="Enolase N-terminal domain-like"/>
    <property type="match status" value="1"/>
</dbReference>
<dbReference type="PANTHER" id="PTHR48080:SF2">
    <property type="entry name" value="D-GALACTONATE DEHYDRATASE"/>
    <property type="match status" value="1"/>
</dbReference>
<accession>A0A7W6J2W6</accession>
<keyword evidence="4" id="KW-1185">Reference proteome</keyword>
<dbReference type="Gene3D" id="3.30.390.10">
    <property type="entry name" value="Enolase-like, N-terminal domain"/>
    <property type="match status" value="1"/>
</dbReference>
<evidence type="ECO:0000259" key="2">
    <source>
        <dbReference type="SMART" id="SM00922"/>
    </source>
</evidence>
<sequence>MKITGLKTFIVGNPSPFAGGRYFIFVKLVADNGLEGLGEVYAASFSPKVVEAMVRDIFEYHLLDTDPFRIETFWRNAYGRGYSQRPDISLMGVISGLEMAMWDLVGKATEKPVYELLGGKVHERLRSYTYIYPDFAAGEHAYSDSKAYSDPDTAAERALHYVRQGFTAVKFDPAGAYSTFDPRQPSLERIEISRKFCARIREAVGTSCDLLFGTHGQFTTSGAIRLGKVLEPYLPLWFEEPTPPEMPEQMAEVARAVSIPISAGERLCTKYEFQRVLQLGAASIIQMNLGRVGGILEAKKIAGMAEAHYAQIAPHLYCGPVVGAANIQISACSPNFLILESIERWDGFQASLLKKPIQWEEGYVIPPSGPGLGVELNEEVALAHLYEGSALHLVPTFGPVGRGE</sequence>
<dbReference type="InterPro" id="IPR034593">
    <property type="entry name" value="DgoD-like"/>
</dbReference>
<dbReference type="InterPro" id="IPR013342">
    <property type="entry name" value="Mandelate_racemase_C"/>
</dbReference>
<gene>
    <name evidence="3" type="ORF">GGR23_000152</name>
</gene>
<dbReference type="Pfam" id="PF02746">
    <property type="entry name" value="MR_MLE_N"/>
    <property type="match status" value="1"/>
</dbReference>
<dbReference type="GO" id="GO:0008674">
    <property type="term" value="F:2-dehydro-3-deoxy-6-phosphogalactonate aldolase activity"/>
    <property type="evidence" value="ECO:0007669"/>
    <property type="project" value="UniProtKB-EC"/>
</dbReference>
<keyword evidence="1 3" id="KW-0456">Lyase</keyword>
<dbReference type="Pfam" id="PF13378">
    <property type="entry name" value="MR_MLE_C"/>
    <property type="match status" value="1"/>
</dbReference>
<comment type="caution">
    <text evidence="3">The sequence shown here is derived from an EMBL/GenBank/DDBJ whole genome shotgun (WGS) entry which is preliminary data.</text>
</comment>